<accession>A0A172TLS8</accession>
<dbReference type="Gene3D" id="1.10.340.30">
    <property type="entry name" value="Hypothetical protein, domain 2"/>
    <property type="match status" value="1"/>
</dbReference>
<feature type="domain" description="HhH-GPD" evidence="6">
    <location>
        <begin position="136"/>
        <end position="303"/>
    </location>
</feature>
<dbReference type="EMBL" id="CP011388">
    <property type="protein sequence ID" value="ANE47864.1"/>
    <property type="molecule type" value="Genomic_DNA"/>
</dbReference>
<reference evidence="7 8" key="1">
    <citation type="submission" date="2015-01" db="EMBL/GenBank/DDBJ databases">
        <title>Paenibacillus swuensis/DY6/whole genome sequencing.</title>
        <authorList>
            <person name="Kim M.K."/>
            <person name="Srinivasan S."/>
            <person name="Lee J.-J."/>
        </authorList>
    </citation>
    <scope>NUCLEOTIDE SEQUENCE [LARGE SCALE GENOMIC DNA]</scope>
    <source>
        <strain evidence="7 8">DY6</strain>
    </source>
</reference>
<evidence type="ECO:0000259" key="6">
    <source>
        <dbReference type="SMART" id="SM00478"/>
    </source>
</evidence>
<dbReference type="InterPro" id="IPR011257">
    <property type="entry name" value="DNA_glycosylase"/>
</dbReference>
<dbReference type="SUPFAM" id="SSF48150">
    <property type="entry name" value="DNA-glycosylase"/>
    <property type="match status" value="1"/>
</dbReference>
<evidence type="ECO:0000256" key="4">
    <source>
        <dbReference type="ARBA" id="ARBA00022763"/>
    </source>
</evidence>
<dbReference type="InterPro" id="IPR003265">
    <property type="entry name" value="HhH-GPD_domain"/>
</dbReference>
<dbReference type="FunFam" id="1.10.340.30:FF:000004">
    <property type="entry name" value="DNA-3-methyladenine glycosylase II"/>
    <property type="match status" value="1"/>
</dbReference>
<dbReference type="Proteomes" id="UP000076927">
    <property type="component" value="Chromosome"/>
</dbReference>
<dbReference type="AlphaFoldDB" id="A0A172TLS8"/>
<protein>
    <recommendedName>
        <fullName evidence="3">DNA-3-methyladenine glycosylase II</fullName>
        <ecNumber evidence="3">3.2.2.21</ecNumber>
    </recommendedName>
</protein>
<gene>
    <name evidence="7" type="ORF">SY83_17965</name>
</gene>
<dbReference type="PANTHER" id="PTHR43003:SF5">
    <property type="entry name" value="DNA-3-METHYLADENINE GLYCOSYLASE"/>
    <property type="match status" value="1"/>
</dbReference>
<evidence type="ECO:0000256" key="5">
    <source>
        <dbReference type="ARBA" id="ARBA00023204"/>
    </source>
</evidence>
<dbReference type="Gene3D" id="1.10.1670.10">
    <property type="entry name" value="Helix-hairpin-Helix base-excision DNA repair enzymes (C-terminal)"/>
    <property type="match status" value="1"/>
</dbReference>
<evidence type="ECO:0000256" key="3">
    <source>
        <dbReference type="ARBA" id="ARBA00012000"/>
    </source>
</evidence>
<dbReference type="PANTHER" id="PTHR43003">
    <property type="entry name" value="DNA-3-METHYLADENINE GLYCOSYLASE"/>
    <property type="match status" value="1"/>
</dbReference>
<dbReference type="STRING" id="1178515.SY83_17965"/>
<dbReference type="GO" id="GO:0043916">
    <property type="term" value="F:DNA-7-methylguanine glycosylase activity"/>
    <property type="evidence" value="ECO:0007669"/>
    <property type="project" value="TreeGrafter"/>
</dbReference>
<organism evidence="7 8">
    <name type="scientific">Paenibacillus swuensis</name>
    <dbReference type="NCBI Taxonomy" id="1178515"/>
    <lineage>
        <taxon>Bacteria</taxon>
        <taxon>Bacillati</taxon>
        <taxon>Bacillota</taxon>
        <taxon>Bacilli</taxon>
        <taxon>Bacillales</taxon>
        <taxon>Paenibacillaceae</taxon>
        <taxon>Paenibacillus</taxon>
    </lineage>
</organism>
<dbReference type="Pfam" id="PF06029">
    <property type="entry name" value="AlkA_N"/>
    <property type="match status" value="1"/>
</dbReference>
<name>A0A172TLS8_9BACL</name>
<dbReference type="InterPro" id="IPR023170">
    <property type="entry name" value="HhH_base_excis_C"/>
</dbReference>
<dbReference type="GO" id="GO:0032131">
    <property type="term" value="F:alkylated DNA binding"/>
    <property type="evidence" value="ECO:0007669"/>
    <property type="project" value="TreeGrafter"/>
</dbReference>
<comment type="similarity">
    <text evidence="2">Belongs to the alkylbase DNA glycosidase AlkA family.</text>
</comment>
<evidence type="ECO:0000313" key="7">
    <source>
        <dbReference type="EMBL" id="ANE47864.1"/>
    </source>
</evidence>
<dbReference type="SMART" id="SM00478">
    <property type="entry name" value="ENDO3c"/>
    <property type="match status" value="1"/>
</dbReference>
<dbReference type="InterPro" id="IPR037046">
    <property type="entry name" value="AlkA_N_sf"/>
</dbReference>
<evidence type="ECO:0000256" key="1">
    <source>
        <dbReference type="ARBA" id="ARBA00000086"/>
    </source>
</evidence>
<comment type="catalytic activity">
    <reaction evidence="1">
        <text>Hydrolysis of alkylated DNA, releasing 3-methyladenine, 3-methylguanine, 7-methylguanine and 7-methyladenine.</text>
        <dbReference type="EC" id="3.2.2.21"/>
    </reaction>
</comment>
<keyword evidence="4" id="KW-0227">DNA damage</keyword>
<dbReference type="PATRIC" id="fig|1178515.4.peg.3621"/>
<dbReference type="CDD" id="cd00056">
    <property type="entry name" value="ENDO3c"/>
    <property type="match status" value="1"/>
</dbReference>
<dbReference type="InterPro" id="IPR051912">
    <property type="entry name" value="Alkylbase_DNA_Glycosylase/TA"/>
</dbReference>
<dbReference type="Pfam" id="PF00730">
    <property type="entry name" value="HhH-GPD"/>
    <property type="match status" value="1"/>
</dbReference>
<dbReference type="GO" id="GO:0008725">
    <property type="term" value="F:DNA-3-methyladenine glycosylase activity"/>
    <property type="evidence" value="ECO:0007669"/>
    <property type="project" value="TreeGrafter"/>
</dbReference>
<dbReference type="GO" id="GO:0032993">
    <property type="term" value="C:protein-DNA complex"/>
    <property type="evidence" value="ECO:0007669"/>
    <property type="project" value="TreeGrafter"/>
</dbReference>
<evidence type="ECO:0000313" key="8">
    <source>
        <dbReference type="Proteomes" id="UP000076927"/>
    </source>
</evidence>
<dbReference type="InterPro" id="IPR010316">
    <property type="entry name" value="AlkA_N"/>
</dbReference>
<keyword evidence="8" id="KW-1185">Reference proteome</keyword>
<evidence type="ECO:0000256" key="2">
    <source>
        <dbReference type="ARBA" id="ARBA00010817"/>
    </source>
</evidence>
<dbReference type="RefSeq" id="WP_068609019.1">
    <property type="nucleotide sequence ID" value="NZ_CP011388.1"/>
</dbReference>
<dbReference type="Gene3D" id="3.30.310.20">
    <property type="entry name" value="DNA-3-methyladenine glycosylase AlkA, N-terminal domain"/>
    <property type="match status" value="1"/>
</dbReference>
<dbReference type="GO" id="GO:0006285">
    <property type="term" value="P:base-excision repair, AP site formation"/>
    <property type="evidence" value="ECO:0007669"/>
    <property type="project" value="TreeGrafter"/>
</dbReference>
<dbReference type="GO" id="GO:0006307">
    <property type="term" value="P:DNA alkylation repair"/>
    <property type="evidence" value="ECO:0007669"/>
    <property type="project" value="TreeGrafter"/>
</dbReference>
<keyword evidence="5" id="KW-0234">DNA repair</keyword>
<proteinExistence type="inferred from homology"/>
<dbReference type="GO" id="GO:0005737">
    <property type="term" value="C:cytoplasm"/>
    <property type="evidence" value="ECO:0007669"/>
    <property type="project" value="TreeGrafter"/>
</dbReference>
<dbReference type="EC" id="3.2.2.21" evidence="3"/>
<dbReference type="KEGG" id="pswu:SY83_17965"/>
<sequence length="309" mass="35180">MSAHRFEMIPSAPFDFERMTKRLQGVSHEMFRYEDGALVRTLRIADKVYLVGMRSTGNAEEPSLDIQVNAEHEIKPSDLEEVEARLRTMLTADVDLKSFYAHLEGDPVLSKVTADHYGLRFILEADLFECMTKTIIGQQVNLTFASTLNRRLVEAASKPLEINGTLYPVFPSAQEVAALTYEQLREQQFSQRKAEYVIDFARSVAEGTLDLETLRLKEDEDIINQLVKIRGIGRWTVECFLLFGMGRPNLLPAADIGLRNAIRKNYGLDVQPGEPFVREMGASWSPWCSYVTFYLWESLNQKTNVSTII</sequence>